<dbReference type="SMART" id="SM00555">
    <property type="entry name" value="GIT"/>
    <property type="match status" value="3"/>
</dbReference>
<gene>
    <name evidence="5" type="primary">NDAI0D02980</name>
    <name evidence="5" type="ordered locus">NDAI_0D02980</name>
</gene>
<evidence type="ECO:0000313" key="6">
    <source>
        <dbReference type="Proteomes" id="UP000000689"/>
    </source>
</evidence>
<organism evidence="5 6">
    <name type="scientific">Naumovozyma dairenensis (strain ATCC 10597 / BCRC 20456 / CBS 421 / NBRC 0211 / NRRL Y-12639)</name>
    <name type="common">Saccharomyces dairenensis</name>
    <dbReference type="NCBI Taxonomy" id="1071378"/>
    <lineage>
        <taxon>Eukaryota</taxon>
        <taxon>Fungi</taxon>
        <taxon>Dikarya</taxon>
        <taxon>Ascomycota</taxon>
        <taxon>Saccharomycotina</taxon>
        <taxon>Saccharomycetes</taxon>
        <taxon>Saccharomycetales</taxon>
        <taxon>Saccharomycetaceae</taxon>
        <taxon>Naumovozyma</taxon>
    </lineage>
</organism>
<dbReference type="InterPro" id="IPR022018">
    <property type="entry name" value="GIT1_C"/>
</dbReference>
<dbReference type="HOGENOM" id="CLU_002012_0_0_1"/>
<feature type="compositionally biased region" description="Polar residues" evidence="3">
    <location>
        <begin position="750"/>
        <end position="767"/>
    </location>
</feature>
<keyword evidence="1" id="KW-0677">Repeat</keyword>
<dbReference type="PANTHER" id="PTHR21601:SF0">
    <property type="entry name" value="PROTEIN SPA2-RELATED"/>
    <property type="match status" value="1"/>
</dbReference>
<feature type="compositionally biased region" description="Low complexity" evidence="3">
    <location>
        <begin position="1"/>
        <end position="19"/>
    </location>
</feature>
<dbReference type="EMBL" id="HE580270">
    <property type="protein sequence ID" value="CCD24612.1"/>
    <property type="molecule type" value="Genomic_DNA"/>
</dbReference>
<feature type="domain" description="GIT Spa2 homology (SHD)" evidence="4">
    <location>
        <begin position="392"/>
        <end position="423"/>
    </location>
</feature>
<dbReference type="GO" id="GO:0000131">
    <property type="term" value="C:incipient cellular bud site"/>
    <property type="evidence" value="ECO:0007669"/>
    <property type="project" value="TreeGrafter"/>
</dbReference>
<dbReference type="eggNOG" id="ENOG502QS1N">
    <property type="taxonomic scope" value="Eukaryota"/>
</dbReference>
<evidence type="ECO:0000256" key="2">
    <source>
        <dbReference type="SAM" id="Coils"/>
    </source>
</evidence>
<protein>
    <recommendedName>
        <fullName evidence="4">GIT Spa2 homology (SHD) domain-containing protein</fullName>
    </recommendedName>
</protein>
<feature type="compositionally biased region" description="Low complexity" evidence="3">
    <location>
        <begin position="1157"/>
        <end position="1175"/>
    </location>
</feature>
<dbReference type="InterPro" id="IPR039892">
    <property type="entry name" value="Spa2/Sph1"/>
</dbReference>
<feature type="compositionally biased region" description="Polar residues" evidence="3">
    <location>
        <begin position="952"/>
        <end position="969"/>
    </location>
</feature>
<feature type="region of interest" description="Disordered" evidence="3">
    <location>
        <begin position="159"/>
        <end position="249"/>
    </location>
</feature>
<feature type="compositionally biased region" description="Polar residues" evidence="3">
    <location>
        <begin position="890"/>
        <end position="899"/>
    </location>
</feature>
<evidence type="ECO:0000256" key="3">
    <source>
        <dbReference type="SAM" id="MobiDB-lite"/>
    </source>
</evidence>
<feature type="region of interest" description="Disordered" evidence="3">
    <location>
        <begin position="866"/>
        <end position="972"/>
    </location>
</feature>
<reference evidence="5 6" key="1">
    <citation type="journal article" date="2011" name="Proc. Natl. Acad. Sci. U.S.A.">
        <title>Evolutionary erosion of yeast sex chromosomes by mating-type switching accidents.</title>
        <authorList>
            <person name="Gordon J.L."/>
            <person name="Armisen D."/>
            <person name="Proux-Wera E."/>
            <person name="Oheigeartaigh S.S."/>
            <person name="Byrne K.P."/>
            <person name="Wolfe K.H."/>
        </authorList>
    </citation>
    <scope>NUCLEOTIDE SEQUENCE [LARGE SCALE GENOMIC DNA]</scope>
    <source>
        <strain evidence="6">ATCC 10597 / BCRC 20456 / CBS 421 / NBRC 0211 / NRRL Y-12639</strain>
    </source>
</reference>
<keyword evidence="6" id="KW-1185">Reference proteome</keyword>
<feature type="compositionally biased region" description="Basic and acidic residues" evidence="3">
    <location>
        <begin position="1229"/>
        <end position="1241"/>
    </location>
</feature>
<feature type="compositionally biased region" description="Acidic residues" evidence="3">
    <location>
        <begin position="1288"/>
        <end position="1335"/>
    </location>
</feature>
<dbReference type="GO" id="GO:0007124">
    <property type="term" value="P:pseudohyphal growth"/>
    <property type="evidence" value="ECO:0007669"/>
    <property type="project" value="TreeGrafter"/>
</dbReference>
<feature type="domain" description="GIT Spa2 homology (SHD)" evidence="4">
    <location>
        <begin position="127"/>
        <end position="157"/>
    </location>
</feature>
<dbReference type="GO" id="GO:0005935">
    <property type="term" value="C:cellular bud neck"/>
    <property type="evidence" value="ECO:0007669"/>
    <property type="project" value="TreeGrafter"/>
</dbReference>
<feature type="region of interest" description="Disordered" evidence="3">
    <location>
        <begin position="630"/>
        <end position="649"/>
    </location>
</feature>
<feature type="region of interest" description="Disordered" evidence="3">
    <location>
        <begin position="1"/>
        <end position="28"/>
    </location>
</feature>
<dbReference type="OMA" id="MKRNQAR"/>
<sequence>MQEQSNPSSPNLSSSMTPNTATKTSNITFTKDQQNDIYQYYVSLNDFFKVTGLTRPNRSASTRAQKARAKLLKLSSSQFYELSTDVSDELQRRIDENNTTISSNGSTSKTNSFLAPRSNFHLKRNQARQKLANLSQTRFNDLVDDILFEIKRRGYHIKPVEEEEKPSKAEELQLKPPLSHAHSQSQSQSALPTTSIQSSLIIPQKASIDWSSEDDEDDAAKIGHSGDEDNATVDNNDLNETINTTSNDTVNTVENSNPFMKALENEMALNSKIDETFTNEKFNNEVQSTTNDNTTRSSIDDDASSVNKIDLSKNVLPTIITETPTITTGSTDPTPKEDNVFSKGLPVTPSAVLSPEEIEDNSNRLIELQLKIKSLTNELSLIRHENNTLKNKDHNTSKLINEQFVQKELINLNSELSKLSIENENLKQNISELELKLKSQSSRSSSNDHTQINLLNEMAIEPFTSKDGYIPIDLINTLYSHINSFDISLKQNTSGQLNMGTQLFKELSKITNLISHIISTVELPQFNDQIVVLKASLSHMITSTRYYSIFGHLLPKITMYSAISEIIFALCNLIKIAKIRPSNNNKAINHLKTSASETITKDTLSTNPLGSKEIGDINNNVTTNKTLPLSNADNISNTPLTPITPNFEKPGFNATGDITEFYEDSPVKPLKIAQKPHNSPLLNSRSNSRQPSNAGFFPIKPDSKASSSKNFNSLSSLNLSTIGTTPTPSLKTQDRSLNDSVDNLDKKDLNVSQSDVNKTPTSFLPANSSASSSSVPPIIEDEAMSTNPIVTNPTHTMDNNVKKLLSQLNDGNNSNNKNMAVPNASVIPPSKVSKAEKQDNHVDNAHKETNDNVLPIIELKQPVPDIPIRKNRGINNRLKSVPGSPVKANFSENDSSNVETVRDDSISTDAQNDLNEEHTIIENVLTEMEPNKKDEQEEVQPNQEVKHDIQPDNDQPNTSETANDISKNSEPARVPAVEAKSANKTSVVALESSAKVPIKSESQNNEPVNHDLLNEAATQKELFNEAPIKKEVPNEAPTEGESFDKTLIQKESSAKHLTEEVIGSLEQGNEPKIPHDDHTSTSPIDLHNEPIDLEGPALQPKISEQHGDNAENEDGVVHKDNIPDIIPHSSPLPKEVEDVLEKSPRQVPNKIESNTARSIDLSSLSSSSKSSVESVRSTEKEGPLVEEQIQRPQKAEETNAVAESQDEEISIEEVPQIEKEENILSVSPFKEDIHKEEKSVETSEEESEEESEGEGEEEETNDENDSYEFVPLDHKVKDENVAKIGTDFDSDTSSEEEDDDEEDAPEDEDDDEDDEEEEDDEDEDEEDFDVDAFDIENPDNTLSELLLYLEHQTVQVISTIQSLLSSIKEPEATKGDLRTESNAINQVINQMVDATSISMNQSRNANLKKHGIWVVQSLEDCGRRMTVLCQLNRDGVLIKMEKSDGDYADKHFKQRLAGIVFDVAKCTKELVKTVEEASLKEEIDYLNSRLN</sequence>
<dbReference type="Pfam" id="PF08518">
    <property type="entry name" value="GIT_SHD"/>
    <property type="match status" value="2"/>
</dbReference>
<dbReference type="RefSeq" id="XP_003669855.1">
    <property type="nucleotide sequence ID" value="XM_003669807.1"/>
</dbReference>
<feature type="compositionally biased region" description="Low complexity" evidence="3">
    <location>
        <begin position="704"/>
        <end position="720"/>
    </location>
</feature>
<feature type="compositionally biased region" description="Acidic residues" evidence="3">
    <location>
        <begin position="1242"/>
        <end position="1266"/>
    </location>
</feature>
<dbReference type="STRING" id="1071378.G0WA01"/>
<dbReference type="GO" id="GO:0043332">
    <property type="term" value="C:mating projection tip"/>
    <property type="evidence" value="ECO:0007669"/>
    <property type="project" value="TreeGrafter"/>
</dbReference>
<evidence type="ECO:0000256" key="1">
    <source>
        <dbReference type="ARBA" id="ARBA00022737"/>
    </source>
</evidence>
<feature type="compositionally biased region" description="Low complexity" evidence="3">
    <location>
        <begin position="678"/>
        <end position="689"/>
    </location>
</feature>
<dbReference type="KEGG" id="ndi:NDAI_0D02980"/>
<feature type="compositionally biased region" description="Polar residues" evidence="3">
    <location>
        <begin position="232"/>
        <end position="249"/>
    </location>
</feature>
<dbReference type="GeneID" id="11495269"/>
<dbReference type="GO" id="GO:0005078">
    <property type="term" value="F:MAP-kinase scaffold activity"/>
    <property type="evidence" value="ECO:0007669"/>
    <property type="project" value="TreeGrafter"/>
</dbReference>
<name>G0WA01_NAUDC</name>
<keyword evidence="2" id="KW-0175">Coiled coil</keyword>
<dbReference type="InterPro" id="IPR013724">
    <property type="entry name" value="GIT_SHD"/>
</dbReference>
<feature type="compositionally biased region" description="Basic and acidic residues" evidence="3">
    <location>
        <begin position="1271"/>
        <end position="1281"/>
    </location>
</feature>
<feature type="compositionally biased region" description="Polar residues" evidence="3">
    <location>
        <begin position="630"/>
        <end position="644"/>
    </location>
</feature>
<dbReference type="GO" id="GO:0036267">
    <property type="term" value="P:invasive filamentous growth"/>
    <property type="evidence" value="ECO:0007669"/>
    <property type="project" value="TreeGrafter"/>
</dbReference>
<feature type="compositionally biased region" description="Basic and acidic residues" evidence="3">
    <location>
        <begin position="1134"/>
        <end position="1144"/>
    </location>
</feature>
<feature type="compositionally biased region" description="Low complexity" evidence="3">
    <location>
        <begin position="176"/>
        <end position="192"/>
    </location>
</feature>
<feature type="compositionally biased region" description="Basic and acidic residues" evidence="3">
    <location>
        <begin position="1103"/>
        <end position="1122"/>
    </location>
</feature>
<feature type="compositionally biased region" description="Basic and acidic residues" evidence="3">
    <location>
        <begin position="732"/>
        <end position="749"/>
    </location>
</feature>
<feature type="compositionally biased region" description="Polar residues" evidence="3">
    <location>
        <begin position="721"/>
        <end position="731"/>
    </location>
</feature>
<dbReference type="GO" id="GO:0007121">
    <property type="term" value="P:bipolar cellular bud site selection"/>
    <property type="evidence" value="ECO:0007669"/>
    <property type="project" value="TreeGrafter"/>
</dbReference>
<proteinExistence type="predicted"/>
<feature type="region of interest" description="Disordered" evidence="3">
    <location>
        <begin position="671"/>
        <end position="776"/>
    </location>
</feature>
<feature type="domain" description="GIT Spa2 homology (SHD)" evidence="4">
    <location>
        <begin position="67"/>
        <end position="97"/>
    </location>
</feature>
<dbReference type="Gene3D" id="1.20.120.330">
    <property type="entry name" value="Nucleotidyltransferases domain 2"/>
    <property type="match status" value="1"/>
</dbReference>
<dbReference type="GO" id="GO:0005934">
    <property type="term" value="C:cellular bud tip"/>
    <property type="evidence" value="ECO:0007669"/>
    <property type="project" value="TreeGrafter"/>
</dbReference>
<evidence type="ECO:0000313" key="5">
    <source>
        <dbReference type="EMBL" id="CCD24612.1"/>
    </source>
</evidence>
<feature type="coiled-coil region" evidence="2">
    <location>
        <begin position="358"/>
        <end position="443"/>
    </location>
</feature>
<dbReference type="PANTHER" id="PTHR21601">
    <property type="entry name" value="SPA2 PROTEIN"/>
    <property type="match status" value="1"/>
</dbReference>
<dbReference type="GO" id="GO:0005826">
    <property type="term" value="C:actomyosin contractile ring"/>
    <property type="evidence" value="ECO:0007669"/>
    <property type="project" value="TreeGrafter"/>
</dbReference>
<dbReference type="Proteomes" id="UP000000689">
    <property type="component" value="Chromosome 4"/>
</dbReference>
<dbReference type="Pfam" id="PF12205">
    <property type="entry name" value="GIT1_C"/>
    <property type="match status" value="1"/>
</dbReference>
<feature type="region of interest" description="Disordered" evidence="3">
    <location>
        <begin position="1064"/>
        <end position="1335"/>
    </location>
</feature>
<dbReference type="OrthoDB" id="5588096at2759"/>
<dbReference type="GO" id="GO:1902716">
    <property type="term" value="C:cell cortex of growing cell tip"/>
    <property type="evidence" value="ECO:0007669"/>
    <property type="project" value="TreeGrafter"/>
</dbReference>
<evidence type="ECO:0000259" key="4">
    <source>
        <dbReference type="SMART" id="SM00555"/>
    </source>
</evidence>
<accession>G0WA01</accession>